<dbReference type="PANTHER" id="PTHR33371">
    <property type="entry name" value="INTERMEMBRANE PHOSPHOLIPID TRANSPORT SYSTEM BINDING PROTEIN MLAD-RELATED"/>
    <property type="match status" value="1"/>
</dbReference>
<evidence type="ECO:0000259" key="2">
    <source>
        <dbReference type="Pfam" id="PF11887"/>
    </source>
</evidence>
<feature type="domain" description="Mce/MlaD" evidence="1">
    <location>
        <begin position="40"/>
        <end position="113"/>
    </location>
</feature>
<evidence type="ECO:0000259" key="1">
    <source>
        <dbReference type="Pfam" id="PF02470"/>
    </source>
</evidence>
<sequence>MASNKSVVSVVVALVIAAPLTGCSLNFQHLPLGRGLPGESYPLNMEFVDASLLPVGGEVRIGQAVVGRVMSMSAQTFAAVVHTEIASDIELPVGTRARIELSTPIGDAFVNLEVPVDPAGPILEPGSTIERSETVRGPDVAQLLGAVGTLLNGSGLAQVKNIVSEADQILDGREETIRDLLARLDTFLGTLDDRKESINSALDSLNRLSALIGDESATIDEGLRTLTPALGVIADQRQPLLDLLDETDRLSTATNSVLDQSADQISEITGRLSPILDQFSAMGPTLGETMANLDNARVLLERASPGDYVNIDLDVDVEGTVTGVLNEIIPGAAPPLPPLPASDRELPITTPLQGGTR</sequence>
<dbReference type="AlphaFoldDB" id="A0A1C4EZN3"/>
<dbReference type="GO" id="GO:0005576">
    <property type="term" value="C:extracellular region"/>
    <property type="evidence" value="ECO:0007669"/>
    <property type="project" value="TreeGrafter"/>
</dbReference>
<dbReference type="KEGG" id="rqi:C1M55_03740"/>
<dbReference type="InterPro" id="IPR024516">
    <property type="entry name" value="Mce_C"/>
</dbReference>
<dbReference type="RefSeq" id="WP_058227253.1">
    <property type="nucleotide sequence ID" value="NZ_CP025959.1"/>
</dbReference>
<evidence type="ECO:0000313" key="3">
    <source>
        <dbReference type="EMBL" id="PCK26162.1"/>
    </source>
</evidence>
<dbReference type="InterPro" id="IPR003399">
    <property type="entry name" value="Mce/MlaD"/>
</dbReference>
<proteinExistence type="predicted"/>
<evidence type="ECO:0000313" key="4">
    <source>
        <dbReference type="Proteomes" id="UP000230886"/>
    </source>
</evidence>
<feature type="domain" description="Mammalian cell entry C-terminal" evidence="2">
    <location>
        <begin position="123"/>
        <end position="304"/>
    </location>
</feature>
<dbReference type="Pfam" id="PF11887">
    <property type="entry name" value="Mce4_CUP1"/>
    <property type="match status" value="1"/>
</dbReference>
<name>A0A1C4EZN3_RHOSG</name>
<dbReference type="PANTHER" id="PTHR33371:SF15">
    <property type="entry name" value="LIPOPROTEIN LPRN"/>
    <property type="match status" value="1"/>
</dbReference>
<gene>
    <name evidence="3" type="ORF">CHR55_16295</name>
</gene>
<organism evidence="3 4">
    <name type="scientific">Rhodococcus qingshengii</name>
    <dbReference type="NCBI Taxonomy" id="334542"/>
    <lineage>
        <taxon>Bacteria</taxon>
        <taxon>Bacillati</taxon>
        <taxon>Actinomycetota</taxon>
        <taxon>Actinomycetes</taxon>
        <taxon>Mycobacteriales</taxon>
        <taxon>Nocardiaceae</taxon>
        <taxon>Rhodococcus</taxon>
        <taxon>Rhodococcus erythropolis group</taxon>
    </lineage>
</organism>
<dbReference type="Proteomes" id="UP000230886">
    <property type="component" value="Unassembled WGS sequence"/>
</dbReference>
<comment type="caution">
    <text evidence="3">The sequence shown here is derived from an EMBL/GenBank/DDBJ whole genome shotgun (WGS) entry which is preliminary data.</text>
</comment>
<dbReference type="Pfam" id="PF02470">
    <property type="entry name" value="MlaD"/>
    <property type="match status" value="1"/>
</dbReference>
<reference evidence="3 4" key="1">
    <citation type="submission" date="2017-07" db="EMBL/GenBank/DDBJ databases">
        <title>Draft sequence of Rhodococcus enclensis 23b-28.</title>
        <authorList>
            <person name="Besaury L."/>
            <person name="Sancelme M."/>
            <person name="Amato P."/>
            <person name="Lallement A."/>
            <person name="Delort A.-M."/>
        </authorList>
    </citation>
    <scope>NUCLEOTIDE SEQUENCE [LARGE SCALE GENOMIC DNA]</scope>
    <source>
        <strain evidence="3 4">23b-28</strain>
    </source>
</reference>
<dbReference type="InterPro" id="IPR052336">
    <property type="entry name" value="MlaD_Phospholipid_Transporter"/>
</dbReference>
<dbReference type="NCBIfam" id="TIGR00996">
    <property type="entry name" value="Mtu_fam_mce"/>
    <property type="match status" value="1"/>
</dbReference>
<dbReference type="InterPro" id="IPR005693">
    <property type="entry name" value="Mce"/>
</dbReference>
<dbReference type="EMBL" id="NOVD01000010">
    <property type="protein sequence ID" value="PCK26162.1"/>
    <property type="molecule type" value="Genomic_DNA"/>
</dbReference>
<accession>A0A1C4EZN3</accession>
<protein>
    <submittedName>
        <fullName evidence="3">Mammalian cell entry protein</fullName>
    </submittedName>
</protein>